<feature type="transmembrane region" description="Helical" evidence="8">
    <location>
        <begin position="219"/>
        <end position="245"/>
    </location>
</feature>
<dbReference type="PRINTS" id="PR01338">
    <property type="entry name" value="TYPE3OMKPROT"/>
</dbReference>
<protein>
    <recommendedName>
        <fullName evidence="8">Lipoprotein</fullName>
    </recommendedName>
</protein>
<evidence type="ECO:0000256" key="7">
    <source>
        <dbReference type="ARBA" id="ARBA00023288"/>
    </source>
</evidence>
<name>A0A1X7AF53_9GAMM</name>
<keyword evidence="5 8" id="KW-0564">Palmitate</keyword>
<dbReference type="PANTHER" id="PTHR30046">
    <property type="entry name" value="FLAGELLAR M-RING PROTEIN"/>
    <property type="match status" value="1"/>
</dbReference>
<dbReference type="InterPro" id="IPR003282">
    <property type="entry name" value="T3SS_SctJ"/>
</dbReference>
<keyword evidence="8" id="KW-1133">Transmembrane helix</keyword>
<feature type="domain" description="Flagellar M-ring N-terminal" evidence="9">
    <location>
        <begin position="21"/>
        <end position="184"/>
    </location>
</feature>
<gene>
    <name evidence="10" type="primary">yscJ</name>
    <name evidence="10" type="ORF">EHSB41UT_00609</name>
</gene>
<dbReference type="GO" id="GO:0009279">
    <property type="term" value="C:cell outer membrane"/>
    <property type="evidence" value="ECO:0007669"/>
    <property type="project" value="UniProtKB-SubCell"/>
</dbReference>
<evidence type="ECO:0000259" key="9">
    <source>
        <dbReference type="Pfam" id="PF01514"/>
    </source>
</evidence>
<keyword evidence="3 8" id="KW-0732">Signal</keyword>
<dbReference type="RefSeq" id="WP_165767130.1">
    <property type="nucleotide sequence ID" value="NZ_CBCSCN010000004.1"/>
</dbReference>
<keyword evidence="4 8" id="KW-0472">Membrane</keyword>
<accession>A0A1X7AF53</accession>
<keyword evidence="8" id="KW-0812">Transmembrane</keyword>
<evidence type="ECO:0000256" key="8">
    <source>
        <dbReference type="RuleBase" id="RU364102"/>
    </source>
</evidence>
<dbReference type="InterPro" id="IPR043427">
    <property type="entry name" value="YscJ/FliF"/>
</dbReference>
<evidence type="ECO:0000256" key="6">
    <source>
        <dbReference type="ARBA" id="ARBA00023237"/>
    </source>
</evidence>
<sequence length="276" mass="30428">MKKLRIFFLGLCLLVLAGCEVQLYTGLTEKEGNDMLSILLDNDIPATKTIDKDGIVTLTVGNDDVSRAIRLLRGHGYPKDRFSSVSDIFPKDSLISSPTEEKARYTYSMSQELSATLSMIDGVLTARVHVVLPQDSGSSEENFPSSASVFIKYTPELELAGFVPKVKTLVANSIEGLSLEKITVSLFPSSQVAAERMLLPQELETVMSIDVTPESSSRLVLMFGALLFLFVISLASAGVFFWLWWRSRSRKEDDEEGMLDDDIEAEIAEVDNVEAG</sequence>
<feature type="chain" id="PRO_5011821084" description="Lipoprotein" evidence="8">
    <location>
        <begin position="18"/>
        <end position="276"/>
    </location>
</feature>
<dbReference type="Gene3D" id="3.30.300.30">
    <property type="match status" value="1"/>
</dbReference>
<keyword evidence="6 8" id="KW-0998">Cell outer membrane</keyword>
<keyword evidence="7 8" id="KW-0449">Lipoprotein</keyword>
<evidence type="ECO:0000256" key="4">
    <source>
        <dbReference type="ARBA" id="ARBA00023136"/>
    </source>
</evidence>
<evidence type="ECO:0000256" key="1">
    <source>
        <dbReference type="ARBA" id="ARBA00004459"/>
    </source>
</evidence>
<dbReference type="Gene3D" id="3.30.70.1530">
    <property type="entry name" value="Hypothetical protein rpa1041"/>
    <property type="match status" value="1"/>
</dbReference>
<dbReference type="PANTHER" id="PTHR30046:SF2">
    <property type="entry name" value="YOP PROTEINS TRANSLOCATION LIPOPROTEIN J"/>
    <property type="match status" value="1"/>
</dbReference>
<evidence type="ECO:0000256" key="2">
    <source>
        <dbReference type="ARBA" id="ARBA00009509"/>
    </source>
</evidence>
<evidence type="ECO:0000313" key="10">
    <source>
        <dbReference type="EMBL" id="SMA36197.1"/>
    </source>
</evidence>
<dbReference type="InterPro" id="IPR045851">
    <property type="entry name" value="AMP-bd_C_sf"/>
</dbReference>
<dbReference type="NCBIfam" id="TIGR02544">
    <property type="entry name" value="III_secr_YscJ"/>
    <property type="match status" value="1"/>
</dbReference>
<evidence type="ECO:0000313" key="11">
    <source>
        <dbReference type="Proteomes" id="UP000196573"/>
    </source>
</evidence>
<dbReference type="InterPro" id="IPR006182">
    <property type="entry name" value="FliF_N_dom"/>
</dbReference>
<evidence type="ECO:0000256" key="5">
    <source>
        <dbReference type="ARBA" id="ARBA00023139"/>
    </source>
</evidence>
<dbReference type="EMBL" id="FWPT01000001">
    <property type="protein sequence ID" value="SMA36197.1"/>
    <property type="molecule type" value="Genomic_DNA"/>
</dbReference>
<comment type="similarity">
    <text evidence="2 8">Belongs to the YscJ lipoprotein family.</text>
</comment>
<reference evidence="10 11" key="1">
    <citation type="submission" date="2017-03" db="EMBL/GenBank/DDBJ databases">
        <authorList>
            <person name="Afonso C.L."/>
            <person name="Miller P.J."/>
            <person name="Scott M.A."/>
            <person name="Spackman E."/>
            <person name="Goraichik I."/>
            <person name="Dimitrov K.M."/>
            <person name="Suarez D.L."/>
            <person name="Swayne D.E."/>
        </authorList>
    </citation>
    <scope>NUCLEOTIDE SEQUENCE [LARGE SCALE GENOMIC DNA]</scope>
    <source>
        <strain evidence="10">SB41UT1</strain>
    </source>
</reference>
<dbReference type="Pfam" id="PF01514">
    <property type="entry name" value="YscJ_FliF"/>
    <property type="match status" value="1"/>
</dbReference>
<evidence type="ECO:0000256" key="3">
    <source>
        <dbReference type="ARBA" id="ARBA00022729"/>
    </source>
</evidence>
<comment type="subcellular location">
    <subcellularLocation>
        <location evidence="1">Cell outer membrane</location>
        <topology evidence="1">Lipid-anchor</topology>
    </subcellularLocation>
</comment>
<keyword evidence="11" id="KW-1185">Reference proteome</keyword>
<dbReference type="Proteomes" id="UP000196573">
    <property type="component" value="Unassembled WGS sequence"/>
</dbReference>
<proteinExistence type="inferred from homology"/>
<dbReference type="PROSITE" id="PS51257">
    <property type="entry name" value="PROKAR_LIPOPROTEIN"/>
    <property type="match status" value="1"/>
</dbReference>
<organism evidence="10 11">
    <name type="scientific">Parendozoicomonas haliclonae</name>
    <dbReference type="NCBI Taxonomy" id="1960125"/>
    <lineage>
        <taxon>Bacteria</taxon>
        <taxon>Pseudomonadati</taxon>
        <taxon>Pseudomonadota</taxon>
        <taxon>Gammaproteobacteria</taxon>
        <taxon>Oceanospirillales</taxon>
        <taxon>Endozoicomonadaceae</taxon>
        <taxon>Parendozoicomonas</taxon>
    </lineage>
</organism>
<feature type="signal peptide" evidence="8">
    <location>
        <begin position="1"/>
        <end position="17"/>
    </location>
</feature>
<dbReference type="GO" id="GO:0009306">
    <property type="term" value="P:protein secretion"/>
    <property type="evidence" value="ECO:0007669"/>
    <property type="project" value="InterPro"/>
</dbReference>
<dbReference type="AlphaFoldDB" id="A0A1X7AF53"/>